<evidence type="ECO:0000256" key="2">
    <source>
        <dbReference type="SAM" id="SignalP"/>
    </source>
</evidence>
<organism evidence="3 4">
    <name type="scientific">Rhodoplanes azumiensis</name>
    <dbReference type="NCBI Taxonomy" id="1897628"/>
    <lineage>
        <taxon>Bacteria</taxon>
        <taxon>Pseudomonadati</taxon>
        <taxon>Pseudomonadota</taxon>
        <taxon>Alphaproteobacteria</taxon>
        <taxon>Hyphomicrobiales</taxon>
        <taxon>Nitrobacteraceae</taxon>
        <taxon>Rhodoplanes</taxon>
    </lineage>
</organism>
<comment type="caution">
    <text evidence="3">The sequence shown here is derived from an EMBL/GenBank/DDBJ whole genome shotgun (WGS) entry which is preliminary data.</text>
</comment>
<proteinExistence type="predicted"/>
<feature type="compositionally biased region" description="Low complexity" evidence="1">
    <location>
        <begin position="106"/>
        <end position="139"/>
    </location>
</feature>
<dbReference type="RefSeq" id="WP_378479343.1">
    <property type="nucleotide sequence ID" value="NZ_JBHUIW010000025.1"/>
</dbReference>
<evidence type="ECO:0000256" key="1">
    <source>
        <dbReference type="SAM" id="MobiDB-lite"/>
    </source>
</evidence>
<feature type="region of interest" description="Disordered" evidence="1">
    <location>
        <begin position="76"/>
        <end position="144"/>
    </location>
</feature>
<keyword evidence="2" id="KW-0732">Signal</keyword>
<name>A0ABW5APU4_9BRAD</name>
<sequence>MSRAGAFCFCEFRAIRPVLVAGLSILLATTALLGPPPAAAAPDCLAAPDGTPTEGRRWFYRLDHANNRKCWYLKAPGDSRAAPSPSPEATGGIASAPVPATPLPATPLTAAPPADAPVQAATDTAASGAPAAEPAGRSARPLDDAARDALYREFLAWRLQQPAD</sequence>
<dbReference type="EMBL" id="JBHUIW010000025">
    <property type="protein sequence ID" value="MFD2184196.1"/>
    <property type="molecule type" value="Genomic_DNA"/>
</dbReference>
<reference evidence="4" key="1">
    <citation type="journal article" date="2019" name="Int. J. Syst. Evol. Microbiol.">
        <title>The Global Catalogue of Microorganisms (GCM) 10K type strain sequencing project: providing services to taxonomists for standard genome sequencing and annotation.</title>
        <authorList>
            <consortium name="The Broad Institute Genomics Platform"/>
            <consortium name="The Broad Institute Genome Sequencing Center for Infectious Disease"/>
            <person name="Wu L."/>
            <person name="Ma J."/>
        </authorList>
    </citation>
    <scope>NUCLEOTIDE SEQUENCE [LARGE SCALE GENOMIC DNA]</scope>
    <source>
        <strain evidence="4">CGMCC 1.6774</strain>
    </source>
</reference>
<protein>
    <submittedName>
        <fullName evidence="3">Uncharacterized protein</fullName>
    </submittedName>
</protein>
<evidence type="ECO:0000313" key="3">
    <source>
        <dbReference type="EMBL" id="MFD2184196.1"/>
    </source>
</evidence>
<dbReference type="Proteomes" id="UP001597314">
    <property type="component" value="Unassembled WGS sequence"/>
</dbReference>
<evidence type="ECO:0000313" key="4">
    <source>
        <dbReference type="Proteomes" id="UP001597314"/>
    </source>
</evidence>
<keyword evidence="4" id="KW-1185">Reference proteome</keyword>
<accession>A0ABW5APU4</accession>
<gene>
    <name evidence="3" type="ORF">ACFSOX_18735</name>
</gene>
<feature type="signal peptide" evidence="2">
    <location>
        <begin position="1"/>
        <end position="40"/>
    </location>
</feature>
<feature type="chain" id="PRO_5047069821" evidence="2">
    <location>
        <begin position="41"/>
        <end position="164"/>
    </location>
</feature>